<dbReference type="Proteomes" id="UP000580861">
    <property type="component" value="Unassembled WGS sequence"/>
</dbReference>
<proteinExistence type="predicted"/>
<organism evidence="1 2">
    <name type="scientific">Amycolatopsis umgeniensis</name>
    <dbReference type="NCBI Taxonomy" id="336628"/>
    <lineage>
        <taxon>Bacteria</taxon>
        <taxon>Bacillati</taxon>
        <taxon>Actinomycetota</taxon>
        <taxon>Actinomycetes</taxon>
        <taxon>Pseudonocardiales</taxon>
        <taxon>Pseudonocardiaceae</taxon>
        <taxon>Amycolatopsis</taxon>
    </lineage>
</organism>
<accession>A0A841B8X3</accession>
<protein>
    <submittedName>
        <fullName evidence="1">Uncharacterized protein</fullName>
    </submittedName>
</protein>
<comment type="caution">
    <text evidence="1">The sequence shown here is derived from an EMBL/GenBank/DDBJ whole genome shotgun (WGS) entry which is preliminary data.</text>
</comment>
<sequence>MLLEDLGERVLEQATLPERAGRARNERVRGSVVLRASTACWQGDSRDPNTQ</sequence>
<evidence type="ECO:0000313" key="2">
    <source>
        <dbReference type="Proteomes" id="UP000580861"/>
    </source>
</evidence>
<keyword evidence="2" id="KW-1185">Reference proteome</keyword>
<reference evidence="1 2" key="1">
    <citation type="submission" date="2020-08" db="EMBL/GenBank/DDBJ databases">
        <title>Sequencing the genomes of 1000 actinobacteria strains.</title>
        <authorList>
            <person name="Klenk H.-P."/>
        </authorList>
    </citation>
    <scope>NUCLEOTIDE SEQUENCE [LARGE SCALE GENOMIC DNA]</scope>
    <source>
        <strain evidence="1 2">DSM 45272</strain>
    </source>
</reference>
<dbReference type="RefSeq" id="WP_184900680.1">
    <property type="nucleotide sequence ID" value="NZ_JACHMX010000001.1"/>
</dbReference>
<dbReference type="EMBL" id="JACHMX010000001">
    <property type="protein sequence ID" value="MBB5855757.1"/>
    <property type="molecule type" value="Genomic_DNA"/>
</dbReference>
<gene>
    <name evidence="1" type="ORF">HDA45_005844</name>
</gene>
<dbReference type="AlphaFoldDB" id="A0A841B8X3"/>
<evidence type="ECO:0000313" key="1">
    <source>
        <dbReference type="EMBL" id="MBB5855757.1"/>
    </source>
</evidence>
<name>A0A841B8X3_9PSEU</name>